<accession>A0ABW8SFR4</accession>
<sequence length="98" mass="10492">MPPQGYVQGNVEGVSSVDAGKQGKYVPGHNNDNPSRSQWPQGQNGVDLTQEAWMKGAPAKPDGSVRIYDFGRPVGPNGETRVKVHVNTIGNIHGYPVP</sequence>
<reference evidence="2 3" key="1">
    <citation type="submission" date="2024-11" db="EMBL/GenBank/DDBJ databases">
        <authorList>
            <person name="Heng Y.C."/>
            <person name="Lim A.C.H."/>
            <person name="Lee J.K.Y."/>
            <person name="Kittelmann S."/>
        </authorList>
    </citation>
    <scope>NUCLEOTIDE SEQUENCE [LARGE SCALE GENOMIC DNA]</scope>
    <source>
        <strain evidence="2 3">WILCCON 0269</strain>
    </source>
</reference>
<dbReference type="RefSeq" id="WP_406790279.1">
    <property type="nucleotide sequence ID" value="NZ_JBJHZX010000001.1"/>
</dbReference>
<gene>
    <name evidence="2" type="ORF">ACJDU8_00945</name>
</gene>
<feature type="compositionally biased region" description="Polar residues" evidence="1">
    <location>
        <begin position="30"/>
        <end position="44"/>
    </location>
</feature>
<dbReference type="Proteomes" id="UP001623660">
    <property type="component" value="Unassembled WGS sequence"/>
</dbReference>
<dbReference type="EMBL" id="JBJHZX010000001">
    <property type="protein sequence ID" value="MFL0194161.1"/>
    <property type="molecule type" value="Genomic_DNA"/>
</dbReference>
<evidence type="ECO:0000313" key="2">
    <source>
        <dbReference type="EMBL" id="MFL0194161.1"/>
    </source>
</evidence>
<organism evidence="2 3">
    <name type="scientific">Candidatus Clostridium eludens</name>
    <dbReference type="NCBI Taxonomy" id="3381663"/>
    <lineage>
        <taxon>Bacteria</taxon>
        <taxon>Bacillati</taxon>
        <taxon>Bacillota</taxon>
        <taxon>Clostridia</taxon>
        <taxon>Eubacteriales</taxon>
        <taxon>Clostridiaceae</taxon>
        <taxon>Clostridium</taxon>
    </lineage>
</organism>
<name>A0ABW8SFR4_9CLOT</name>
<feature type="region of interest" description="Disordered" evidence="1">
    <location>
        <begin position="1"/>
        <end position="44"/>
    </location>
</feature>
<evidence type="ECO:0000313" key="3">
    <source>
        <dbReference type="Proteomes" id="UP001623660"/>
    </source>
</evidence>
<protein>
    <recommendedName>
        <fullName evidence="4">Bacterial EndoU nuclease domain-containing protein</fullName>
    </recommendedName>
</protein>
<keyword evidence="3" id="KW-1185">Reference proteome</keyword>
<evidence type="ECO:0008006" key="4">
    <source>
        <dbReference type="Google" id="ProtNLM"/>
    </source>
</evidence>
<evidence type="ECO:0000256" key="1">
    <source>
        <dbReference type="SAM" id="MobiDB-lite"/>
    </source>
</evidence>
<comment type="caution">
    <text evidence="2">The sequence shown here is derived from an EMBL/GenBank/DDBJ whole genome shotgun (WGS) entry which is preliminary data.</text>
</comment>
<proteinExistence type="predicted"/>